<feature type="transmembrane region" description="Helical" evidence="1">
    <location>
        <begin position="89"/>
        <end position="110"/>
    </location>
</feature>
<reference evidence="3" key="1">
    <citation type="journal article" date="2013" name="Genome Biol.">
        <title>Draft genome of the mountain pine beetle, Dendroctonus ponderosae Hopkins, a major forest pest.</title>
        <authorList>
            <person name="Keeling C.I."/>
            <person name="Yuen M.M."/>
            <person name="Liao N.Y."/>
            <person name="Docking T.R."/>
            <person name="Chan S.K."/>
            <person name="Taylor G.A."/>
            <person name="Palmquist D.L."/>
            <person name="Jackman S.D."/>
            <person name="Nguyen A."/>
            <person name="Li M."/>
            <person name="Henderson H."/>
            <person name="Janes J.K."/>
            <person name="Zhao Y."/>
            <person name="Pandoh P."/>
            <person name="Moore R."/>
            <person name="Sperling F.A."/>
            <person name="Huber D.P."/>
            <person name="Birol I."/>
            <person name="Jones S.J."/>
            <person name="Bohlmann J."/>
        </authorList>
    </citation>
    <scope>NUCLEOTIDE SEQUENCE</scope>
</reference>
<keyword evidence="1" id="KW-0472">Membrane</keyword>
<dbReference type="GO" id="GO:0098855">
    <property type="term" value="C:HCN channel complex"/>
    <property type="evidence" value="ECO:0007669"/>
    <property type="project" value="TreeGrafter"/>
</dbReference>
<dbReference type="AlphaFoldDB" id="A0AAR5PDA2"/>
<name>A0AAR5PDA2_DENPD</name>
<protein>
    <recommendedName>
        <fullName evidence="4">Ion transport domain-containing protein</fullName>
    </recommendedName>
</protein>
<sequence length="262" mass="30768">MSSHVITLKQDTEHHRCALPGEPWDIVPKFIEGGILVDLRRKLKRSTMIDKRHPLTKSYAPSLNRLKEAEKSHLVEHYYMIHPFSMFSFYFNMLVVVILIMHFIAAPVVYPLLESNWIINVILLPVNLVFISLIIITFSTGCYDETHNVVIMKTGYVAARYLRTYFIFDILSFLPQILRFSRMDEALQRKSFHMTTPILVILRYFRYFWCLKVLQNLRLYYGFSTFTYKAVKLILHITVGLVLCIYISFSFLASALIQLIQL</sequence>
<feature type="transmembrane region" description="Helical" evidence="1">
    <location>
        <begin position="234"/>
        <end position="257"/>
    </location>
</feature>
<dbReference type="EnsemblMetazoa" id="XM_019903489.1">
    <property type="protein sequence ID" value="XP_019759048.1"/>
    <property type="gene ID" value="LOC109536988"/>
</dbReference>
<feature type="transmembrane region" description="Helical" evidence="1">
    <location>
        <begin position="117"/>
        <end position="141"/>
    </location>
</feature>
<dbReference type="GO" id="GO:0003254">
    <property type="term" value="P:regulation of membrane depolarization"/>
    <property type="evidence" value="ECO:0007669"/>
    <property type="project" value="TreeGrafter"/>
</dbReference>
<evidence type="ECO:0000313" key="3">
    <source>
        <dbReference type="Proteomes" id="UP000019118"/>
    </source>
</evidence>
<feature type="transmembrane region" description="Helical" evidence="1">
    <location>
        <begin position="161"/>
        <end position="180"/>
    </location>
</feature>
<reference evidence="2" key="2">
    <citation type="submission" date="2024-08" db="UniProtKB">
        <authorList>
            <consortium name="EnsemblMetazoa"/>
        </authorList>
    </citation>
    <scope>IDENTIFICATION</scope>
</reference>
<keyword evidence="3" id="KW-1185">Reference proteome</keyword>
<evidence type="ECO:0000313" key="2">
    <source>
        <dbReference type="EnsemblMetazoa" id="XP_019759048.1"/>
    </source>
</evidence>
<keyword evidence="1" id="KW-0812">Transmembrane</keyword>
<dbReference type="InterPro" id="IPR051413">
    <property type="entry name" value="K/Na_HCN_channel"/>
</dbReference>
<evidence type="ECO:0000256" key="1">
    <source>
        <dbReference type="SAM" id="Phobius"/>
    </source>
</evidence>
<dbReference type="Proteomes" id="UP000019118">
    <property type="component" value="Unassembled WGS sequence"/>
</dbReference>
<proteinExistence type="predicted"/>
<dbReference type="PANTHER" id="PTHR45689">
    <property type="entry name" value="I[[H]] CHANNEL, ISOFORM E"/>
    <property type="match status" value="1"/>
</dbReference>
<dbReference type="GO" id="GO:0035725">
    <property type="term" value="P:sodium ion transmembrane transport"/>
    <property type="evidence" value="ECO:0007669"/>
    <property type="project" value="TreeGrafter"/>
</dbReference>
<dbReference type="GO" id="GO:0005249">
    <property type="term" value="F:voltage-gated potassium channel activity"/>
    <property type="evidence" value="ECO:0007669"/>
    <property type="project" value="TreeGrafter"/>
</dbReference>
<evidence type="ECO:0008006" key="4">
    <source>
        <dbReference type="Google" id="ProtNLM"/>
    </source>
</evidence>
<organism evidence="2 3">
    <name type="scientific">Dendroctonus ponderosae</name>
    <name type="common">Mountain pine beetle</name>
    <dbReference type="NCBI Taxonomy" id="77166"/>
    <lineage>
        <taxon>Eukaryota</taxon>
        <taxon>Metazoa</taxon>
        <taxon>Ecdysozoa</taxon>
        <taxon>Arthropoda</taxon>
        <taxon>Hexapoda</taxon>
        <taxon>Insecta</taxon>
        <taxon>Pterygota</taxon>
        <taxon>Neoptera</taxon>
        <taxon>Endopterygota</taxon>
        <taxon>Coleoptera</taxon>
        <taxon>Polyphaga</taxon>
        <taxon>Cucujiformia</taxon>
        <taxon>Curculionidae</taxon>
        <taxon>Scolytinae</taxon>
        <taxon>Dendroctonus</taxon>
    </lineage>
</organism>
<feature type="transmembrane region" description="Helical" evidence="1">
    <location>
        <begin position="192"/>
        <end position="214"/>
    </location>
</feature>
<dbReference type="PANTHER" id="PTHR45689:SF14">
    <property type="entry name" value="CYCLIC NUCLEOTIDE-GATED CATION CHANNEL SUBUNIT A-LIKE PROTEIN"/>
    <property type="match status" value="1"/>
</dbReference>
<keyword evidence="1" id="KW-1133">Transmembrane helix</keyword>
<accession>A0AAR5PDA2</accession>